<evidence type="ECO:0000256" key="2">
    <source>
        <dbReference type="ARBA" id="ARBA00008860"/>
    </source>
</evidence>
<dbReference type="Proteomes" id="UP001153712">
    <property type="component" value="Chromosome 6"/>
</dbReference>
<evidence type="ECO:0000256" key="6">
    <source>
        <dbReference type="ARBA" id="ARBA00035183"/>
    </source>
</evidence>
<organism evidence="8 9">
    <name type="scientific">Phyllotreta striolata</name>
    <name type="common">Striped flea beetle</name>
    <name type="synonym">Crioceris striolata</name>
    <dbReference type="NCBI Taxonomy" id="444603"/>
    <lineage>
        <taxon>Eukaryota</taxon>
        <taxon>Metazoa</taxon>
        <taxon>Ecdysozoa</taxon>
        <taxon>Arthropoda</taxon>
        <taxon>Hexapoda</taxon>
        <taxon>Insecta</taxon>
        <taxon>Pterygota</taxon>
        <taxon>Neoptera</taxon>
        <taxon>Endopterygota</taxon>
        <taxon>Coleoptera</taxon>
        <taxon>Polyphaga</taxon>
        <taxon>Cucujiformia</taxon>
        <taxon>Chrysomeloidea</taxon>
        <taxon>Chrysomelidae</taxon>
        <taxon>Galerucinae</taxon>
        <taxon>Alticini</taxon>
        <taxon>Phyllotreta</taxon>
    </lineage>
</organism>
<keyword evidence="3" id="KW-0689">Ribosomal protein</keyword>
<dbReference type="InterPro" id="IPR018305">
    <property type="entry name" value="Ribosomal_m50"/>
</dbReference>
<dbReference type="AlphaFoldDB" id="A0A9N9XSY2"/>
<keyword evidence="4" id="KW-0496">Mitochondrion</keyword>
<evidence type="ECO:0000256" key="7">
    <source>
        <dbReference type="ARBA" id="ARBA00035398"/>
    </source>
</evidence>
<evidence type="ECO:0000256" key="1">
    <source>
        <dbReference type="ARBA" id="ARBA00004173"/>
    </source>
</evidence>
<comment type="similarity">
    <text evidence="2">Belongs to the mitochondrion-specific ribosomal protein mL50 family.</text>
</comment>
<evidence type="ECO:0000256" key="3">
    <source>
        <dbReference type="ARBA" id="ARBA00022980"/>
    </source>
</evidence>
<keyword evidence="5" id="KW-0687">Ribonucleoprotein</keyword>
<proteinExistence type="inferred from homology"/>
<accession>A0A9N9XSY2</accession>
<evidence type="ECO:0000313" key="8">
    <source>
        <dbReference type="EMBL" id="CAG9863113.1"/>
    </source>
</evidence>
<dbReference type="PANTHER" id="PTHR31542:SF1">
    <property type="entry name" value="LARGE RIBOSOMAL SUBUNIT PROTEIN ML50"/>
    <property type="match status" value="1"/>
</dbReference>
<dbReference type="EMBL" id="OU900099">
    <property type="protein sequence ID" value="CAG9863113.1"/>
    <property type="molecule type" value="Genomic_DNA"/>
</dbReference>
<reference evidence="8" key="1">
    <citation type="submission" date="2022-01" db="EMBL/GenBank/DDBJ databases">
        <authorList>
            <person name="King R."/>
        </authorList>
    </citation>
    <scope>NUCLEOTIDE SEQUENCE</scope>
</reference>
<evidence type="ECO:0000256" key="4">
    <source>
        <dbReference type="ARBA" id="ARBA00023128"/>
    </source>
</evidence>
<comment type="subcellular location">
    <subcellularLocation>
        <location evidence="1">Mitochondrion</location>
    </subcellularLocation>
</comment>
<dbReference type="PANTHER" id="PTHR31542">
    <property type="entry name" value="39A RIBOSOMAL PROTEIN L50, MITOCHONDRIAL"/>
    <property type="match status" value="1"/>
</dbReference>
<evidence type="ECO:0000256" key="5">
    <source>
        <dbReference type="ARBA" id="ARBA00023274"/>
    </source>
</evidence>
<evidence type="ECO:0000313" key="9">
    <source>
        <dbReference type="Proteomes" id="UP001153712"/>
    </source>
</evidence>
<gene>
    <name evidence="8" type="ORF">PHYEVI_LOCUS9413</name>
</gene>
<name>A0A9N9XSY2_PHYSR</name>
<protein>
    <recommendedName>
        <fullName evidence="6">Large ribosomal subunit protein mL50</fullName>
    </recommendedName>
    <alternativeName>
        <fullName evidence="7">39S ribosomal protein L50, mitochondrial</fullName>
    </alternativeName>
</protein>
<dbReference type="OrthoDB" id="9939609at2759"/>
<dbReference type="GO" id="GO:0005762">
    <property type="term" value="C:mitochondrial large ribosomal subunit"/>
    <property type="evidence" value="ECO:0007669"/>
    <property type="project" value="TreeGrafter"/>
</dbReference>
<sequence length="256" mass="29060">MAATTKQQAELKSASPYDTRKLTDSRARTYVGYRTVSAPFDSRTSRLSSRAYPVSKNMAALLRHAVFKTRIVPSKNVLSSPFATKAEKRKGIDRKPVPKIDSTAQSLAAKGFLRPQREYVPPQDVDEKLSSIFKSVVGDTKDSTRIADLNQKFNIFVQCEQQLNHNVPSSLLHLFNTLGDVRVFFKTPVDVRTPLDRLKDMNLPENLHVQYEYHRFHPDTDKLFNGVTAFPKSSTIVTGLKYKDKYPGHKQEDPLF</sequence>
<keyword evidence="9" id="KW-1185">Reference proteome</keyword>